<reference evidence="4 5" key="1">
    <citation type="submission" date="2020-06" db="EMBL/GenBank/DDBJ databases">
        <title>Acidovorax antarctica sp. nov., isolated from Corinth ice sheet soil, Antarctic Fields Peninsula.</title>
        <authorList>
            <person name="Xu Q."/>
            <person name="Peng F."/>
        </authorList>
    </citation>
    <scope>NUCLEOTIDE SEQUENCE [LARGE SCALE GENOMIC DNA]</scope>
    <source>
        <strain evidence="4 5">16-35-5</strain>
    </source>
</reference>
<dbReference type="PANTHER" id="PTHR35535:SF1">
    <property type="entry name" value="HEAT SHOCK PROTEIN HSLJ"/>
    <property type="match status" value="1"/>
</dbReference>
<dbReference type="RefSeq" id="WP_175503423.1">
    <property type="nucleotide sequence ID" value="NZ_CP054840.1"/>
</dbReference>
<feature type="domain" description="DUF306" evidence="2">
    <location>
        <begin position="57"/>
        <end position="157"/>
    </location>
</feature>
<gene>
    <name evidence="4" type="ORF">HUK68_06250</name>
</gene>
<dbReference type="PROSITE" id="PS51257">
    <property type="entry name" value="PROKAR_LIPOPROTEIN"/>
    <property type="match status" value="1"/>
</dbReference>
<dbReference type="InterPro" id="IPR005184">
    <property type="entry name" value="DUF306_Meta_HslJ"/>
</dbReference>
<accession>A0A6N1X2I4</accession>
<evidence type="ECO:0000259" key="3">
    <source>
        <dbReference type="Pfam" id="PF14302"/>
    </source>
</evidence>
<protein>
    <submittedName>
        <fullName evidence="4">META and DUF4377 domain-containing protein</fullName>
    </submittedName>
</protein>
<evidence type="ECO:0000313" key="4">
    <source>
        <dbReference type="EMBL" id="QKV52543.1"/>
    </source>
</evidence>
<dbReference type="PANTHER" id="PTHR35535">
    <property type="entry name" value="HEAT SHOCK PROTEIN HSLJ"/>
    <property type="match status" value="1"/>
</dbReference>
<dbReference type="Pfam" id="PF03724">
    <property type="entry name" value="META"/>
    <property type="match status" value="1"/>
</dbReference>
<feature type="domain" description="DUF4377" evidence="3">
    <location>
        <begin position="182"/>
        <end position="266"/>
    </location>
</feature>
<dbReference type="Pfam" id="PF14302">
    <property type="entry name" value="DUF4377"/>
    <property type="match status" value="1"/>
</dbReference>
<feature type="signal peptide" evidence="1">
    <location>
        <begin position="1"/>
        <end position="17"/>
    </location>
</feature>
<evidence type="ECO:0000256" key="1">
    <source>
        <dbReference type="SAM" id="SignalP"/>
    </source>
</evidence>
<sequence length="271" mass="29136">MRIFWSFALSAGLAACAASQVPARNAGADTATLVGYHWQLREARDAQGRSQPGWILPAVPAAAGSSLAPRALQLDFDSERVAVARLCNSLSASYRLQGSALQVGPVRGTLMACPDAAAMALEQKVGQRLPQASGWSIVPPASGTAGTPVLTLTFADGGQWLLDGTPTDATRYGSAGERMFIEVAPERVSCSHPLIPQYQCLQVRSVEYDANGLKTRVGAWENWYGDIQGYTHQPGVRNVLRIQRYKARDVPADASAYVYVLDMTVESKLVR</sequence>
<keyword evidence="5" id="KW-1185">Reference proteome</keyword>
<dbReference type="Proteomes" id="UP000509579">
    <property type="component" value="Chromosome"/>
</dbReference>
<feature type="chain" id="PRO_5026720684" evidence="1">
    <location>
        <begin position="18"/>
        <end position="271"/>
    </location>
</feature>
<dbReference type="InterPro" id="IPR038670">
    <property type="entry name" value="HslJ-like_sf"/>
</dbReference>
<organism evidence="4 5">
    <name type="scientific">Comamonas antarctica</name>
    <dbReference type="NCBI Taxonomy" id="2743470"/>
    <lineage>
        <taxon>Bacteria</taxon>
        <taxon>Pseudomonadati</taxon>
        <taxon>Pseudomonadota</taxon>
        <taxon>Betaproteobacteria</taxon>
        <taxon>Burkholderiales</taxon>
        <taxon>Comamonadaceae</taxon>
        <taxon>Comamonas</taxon>
    </lineage>
</organism>
<dbReference type="AlphaFoldDB" id="A0A6N1X2I4"/>
<dbReference type="InterPro" id="IPR053147">
    <property type="entry name" value="Hsp_HslJ-like"/>
</dbReference>
<evidence type="ECO:0000259" key="2">
    <source>
        <dbReference type="Pfam" id="PF03724"/>
    </source>
</evidence>
<dbReference type="Gene3D" id="2.40.128.270">
    <property type="match status" value="1"/>
</dbReference>
<dbReference type="InterPro" id="IPR025485">
    <property type="entry name" value="DUF4377"/>
</dbReference>
<name>A0A6N1X2I4_9BURK</name>
<evidence type="ECO:0000313" key="5">
    <source>
        <dbReference type="Proteomes" id="UP000509579"/>
    </source>
</evidence>
<keyword evidence="1" id="KW-0732">Signal</keyword>
<proteinExistence type="predicted"/>
<dbReference type="KEGG" id="aant:HUK68_06250"/>
<dbReference type="EMBL" id="CP054840">
    <property type="protein sequence ID" value="QKV52543.1"/>
    <property type="molecule type" value="Genomic_DNA"/>
</dbReference>